<feature type="binding site" evidence="3">
    <location>
        <position position="151"/>
    </location>
    <ligand>
        <name>a divalent metal cation</name>
        <dbReference type="ChEBI" id="CHEBI:60240"/>
    </ligand>
</feature>
<feature type="binding site" evidence="3">
    <location>
        <position position="104"/>
    </location>
    <ligand>
        <name>substrate</name>
    </ligand>
</feature>
<dbReference type="Proteomes" id="UP000240212">
    <property type="component" value="Unassembled WGS sequence"/>
</dbReference>
<dbReference type="GO" id="GO:0004341">
    <property type="term" value="F:gluconolactonase activity"/>
    <property type="evidence" value="ECO:0007669"/>
    <property type="project" value="TreeGrafter"/>
</dbReference>
<keyword evidence="3" id="KW-0479">Metal-binding</keyword>
<evidence type="ECO:0000259" key="4">
    <source>
        <dbReference type="Pfam" id="PF08450"/>
    </source>
</evidence>
<gene>
    <name evidence="5" type="ORF">C7G83_14735</name>
</gene>
<evidence type="ECO:0000256" key="1">
    <source>
        <dbReference type="ARBA" id="ARBA00008853"/>
    </source>
</evidence>
<keyword evidence="3" id="KW-0862">Zinc</keyword>
<dbReference type="GO" id="GO:0005509">
    <property type="term" value="F:calcium ion binding"/>
    <property type="evidence" value="ECO:0007669"/>
    <property type="project" value="TreeGrafter"/>
</dbReference>
<dbReference type="PANTHER" id="PTHR10907">
    <property type="entry name" value="REGUCALCIN"/>
    <property type="match status" value="1"/>
</dbReference>
<feature type="active site" description="Proton donor/acceptor" evidence="2">
    <location>
        <position position="193"/>
    </location>
</feature>
<dbReference type="InterPro" id="IPR005511">
    <property type="entry name" value="SMP-30"/>
</dbReference>
<feature type="binding site" evidence="3">
    <location>
        <position position="18"/>
    </location>
    <ligand>
        <name>a divalent metal cation</name>
        <dbReference type="ChEBI" id="CHEBI:60240"/>
    </ligand>
</feature>
<proteinExistence type="inferred from homology"/>
<feature type="binding site" evidence="3">
    <location>
        <position position="193"/>
    </location>
    <ligand>
        <name>a divalent metal cation</name>
        <dbReference type="ChEBI" id="CHEBI:60240"/>
    </ligand>
</feature>
<dbReference type="PRINTS" id="PR01790">
    <property type="entry name" value="SMP30FAMILY"/>
</dbReference>
<evidence type="ECO:0000256" key="2">
    <source>
        <dbReference type="PIRSR" id="PIRSR605511-1"/>
    </source>
</evidence>
<dbReference type="OrthoDB" id="9775406at2"/>
<dbReference type="PANTHER" id="PTHR10907:SF47">
    <property type="entry name" value="REGUCALCIN"/>
    <property type="match status" value="1"/>
</dbReference>
<keyword evidence="6" id="KW-1185">Reference proteome</keyword>
<comment type="cofactor">
    <cofactor evidence="3">
        <name>Zn(2+)</name>
        <dbReference type="ChEBI" id="CHEBI:29105"/>
    </cofactor>
    <text evidence="3">Binds 1 divalent metal cation per subunit.</text>
</comment>
<evidence type="ECO:0000313" key="6">
    <source>
        <dbReference type="Proteomes" id="UP000240212"/>
    </source>
</evidence>
<dbReference type="RefSeq" id="WP_106877885.1">
    <property type="nucleotide sequence ID" value="NZ_PYEP01000006.1"/>
</dbReference>
<protein>
    <submittedName>
        <fullName evidence="5">Gluconolaconase</fullName>
    </submittedName>
</protein>
<evidence type="ECO:0000313" key="5">
    <source>
        <dbReference type="EMBL" id="PSN07021.1"/>
    </source>
</evidence>
<dbReference type="SUPFAM" id="SSF63829">
    <property type="entry name" value="Calcium-dependent phosphotriesterase"/>
    <property type="match status" value="1"/>
</dbReference>
<dbReference type="InterPro" id="IPR011042">
    <property type="entry name" value="6-blade_b-propeller_TolB-like"/>
</dbReference>
<sequence length="285" mass="31990">MNTTAPEALGTCRARLGETPVWCARSQSLLWVDILAQRLLRYWPDEQRTDVHAMPRFTSAVLLTREPERFLTVSQGGIALYHAGCRRFEKLCDYPADAIGTRPNEAAIAPDGALWFSTMDPAAQQPLGGWYRVSIERPVADCLLRGLWVPNTLHWVNGHIWFADSLRQRFYRASFHDSRLHIHQHYPVVGTPDGSALTLDNQLINARWGDSSLVRYRLCDTEMHPLDAIPLPVRQPSSCTFGGPQLSDLYITSARDGLTRPGALDGALLRITTPFTGSPAREFRL</sequence>
<dbReference type="InterPro" id="IPR013658">
    <property type="entry name" value="SGL"/>
</dbReference>
<reference evidence="5 6" key="1">
    <citation type="submission" date="2018-03" db="EMBL/GenBank/DDBJ databases">
        <title>Draft genome sequence of the first documented clinical Siccibacter turicensis isolate in Austria.</title>
        <authorList>
            <person name="Lepuschitz S."/>
            <person name="Pekard-Amenitsch S."/>
            <person name="Haunold R."/>
            <person name="Schill S."/>
            <person name="Mach R."/>
            <person name="Allerberger F."/>
            <person name="Ruppitsch W."/>
            <person name="Forsythe S.J."/>
        </authorList>
    </citation>
    <scope>NUCLEOTIDE SEQUENCE [LARGE SCALE GENOMIC DNA]</scope>
    <source>
        <strain evidence="5 6">6100069499-17</strain>
    </source>
</reference>
<name>A0A2P8VHI1_9ENTR</name>
<dbReference type="AlphaFoldDB" id="A0A2P8VHI1"/>
<accession>A0A2P8VHI1</accession>
<dbReference type="EMBL" id="PYEP01000006">
    <property type="protein sequence ID" value="PSN07021.1"/>
    <property type="molecule type" value="Genomic_DNA"/>
</dbReference>
<organism evidence="5 6">
    <name type="scientific">Siccibacter turicensis</name>
    <dbReference type="NCBI Taxonomy" id="357233"/>
    <lineage>
        <taxon>Bacteria</taxon>
        <taxon>Pseudomonadati</taxon>
        <taxon>Pseudomonadota</taxon>
        <taxon>Gammaproteobacteria</taxon>
        <taxon>Enterobacterales</taxon>
        <taxon>Enterobacteriaceae</taxon>
        <taxon>Siccibacter</taxon>
    </lineage>
</organism>
<dbReference type="Pfam" id="PF08450">
    <property type="entry name" value="SGL"/>
    <property type="match status" value="1"/>
</dbReference>
<feature type="binding site" evidence="3">
    <location>
        <position position="102"/>
    </location>
    <ligand>
        <name>substrate</name>
    </ligand>
</feature>
<evidence type="ECO:0000256" key="3">
    <source>
        <dbReference type="PIRSR" id="PIRSR605511-2"/>
    </source>
</evidence>
<comment type="caution">
    <text evidence="5">The sequence shown here is derived from an EMBL/GenBank/DDBJ whole genome shotgun (WGS) entry which is preliminary data.</text>
</comment>
<dbReference type="Gene3D" id="2.120.10.30">
    <property type="entry name" value="TolB, C-terminal domain"/>
    <property type="match status" value="1"/>
</dbReference>
<comment type="similarity">
    <text evidence="1">Belongs to the SMP-30/CGR1 family.</text>
</comment>
<dbReference type="GO" id="GO:0019853">
    <property type="term" value="P:L-ascorbic acid biosynthetic process"/>
    <property type="evidence" value="ECO:0007669"/>
    <property type="project" value="TreeGrafter"/>
</dbReference>
<feature type="domain" description="SMP-30/Gluconolactonase/LRE-like region" evidence="4">
    <location>
        <begin position="16"/>
        <end position="255"/>
    </location>
</feature>